<dbReference type="EMBL" id="MU253932">
    <property type="protein sequence ID" value="KAG9244049.1"/>
    <property type="molecule type" value="Genomic_DNA"/>
</dbReference>
<gene>
    <name evidence="3" type="ORF">BJ878DRAFT_87353</name>
</gene>
<accession>A0A9P8CEG5</accession>
<protein>
    <submittedName>
        <fullName evidence="3">Uncharacterized protein</fullName>
    </submittedName>
</protein>
<proteinExistence type="predicted"/>
<keyword evidence="2" id="KW-0732">Signal</keyword>
<evidence type="ECO:0000313" key="4">
    <source>
        <dbReference type="Proteomes" id="UP000887226"/>
    </source>
</evidence>
<feature type="region of interest" description="Disordered" evidence="1">
    <location>
        <begin position="347"/>
        <end position="376"/>
    </location>
</feature>
<evidence type="ECO:0000256" key="2">
    <source>
        <dbReference type="SAM" id="SignalP"/>
    </source>
</evidence>
<name>A0A9P8CEG5_9HELO</name>
<feature type="compositionally biased region" description="Low complexity" evidence="1">
    <location>
        <begin position="350"/>
        <end position="376"/>
    </location>
</feature>
<comment type="caution">
    <text evidence="3">The sequence shown here is derived from an EMBL/GenBank/DDBJ whole genome shotgun (WGS) entry which is preliminary data.</text>
</comment>
<evidence type="ECO:0000256" key="1">
    <source>
        <dbReference type="SAM" id="MobiDB-lite"/>
    </source>
</evidence>
<keyword evidence="4" id="KW-1185">Reference proteome</keyword>
<evidence type="ECO:0000313" key="3">
    <source>
        <dbReference type="EMBL" id="KAG9244049.1"/>
    </source>
</evidence>
<organism evidence="3 4">
    <name type="scientific">Calycina marina</name>
    <dbReference type="NCBI Taxonomy" id="1763456"/>
    <lineage>
        <taxon>Eukaryota</taxon>
        <taxon>Fungi</taxon>
        <taxon>Dikarya</taxon>
        <taxon>Ascomycota</taxon>
        <taxon>Pezizomycotina</taxon>
        <taxon>Leotiomycetes</taxon>
        <taxon>Helotiales</taxon>
        <taxon>Pezizellaceae</taxon>
        <taxon>Calycina</taxon>
    </lineage>
</organism>
<feature type="signal peptide" evidence="2">
    <location>
        <begin position="1"/>
        <end position="18"/>
    </location>
</feature>
<dbReference type="OrthoDB" id="536881at2759"/>
<feature type="chain" id="PRO_5040304614" evidence="2">
    <location>
        <begin position="19"/>
        <end position="402"/>
    </location>
</feature>
<dbReference type="AlphaFoldDB" id="A0A9P8CEG5"/>
<dbReference type="Proteomes" id="UP000887226">
    <property type="component" value="Unassembled WGS sequence"/>
</dbReference>
<sequence>MLAQQLLLSAFVVLGAVAADSTAVCSTATATIAAQADFAQYTDCASLKSLVITSGDAEIDISGPTIITGDLTATNNSVMNSLTSTSLASIGGTFTLDGLTQLSTLQFDVLTTVDSIDWSGLPVLGSLTFSTGVSTASNVLITNTFISSLDGINLMTVDSIDINNNNRLVEIDTQITNISTSLNIASNNKALVVSLPNLSWANNMTFRDVYSLSTPSLATVNGSFFLIDNTFTNYTSANLTSVGNFATSQGSLAFVGNTALTTVSFANVNSVGGAFQVANNTAVATISMPELTQVGGAIDLSGNFTTPYAPSLQNVVGALNIQSSETIDCSTYWDTLKDDDIVQGKSTCISATDDPTTADGTSTSTSTGSSSSSTAEGAASSYGINHAAAGISVVGGLLSMLL</sequence>
<dbReference type="SUPFAM" id="SSF52058">
    <property type="entry name" value="L domain-like"/>
    <property type="match status" value="1"/>
</dbReference>
<reference evidence="3" key="1">
    <citation type="journal article" date="2021" name="IMA Fungus">
        <title>Genomic characterization of three marine fungi, including Emericellopsis atlantica sp. nov. with signatures of a generalist lifestyle and marine biomass degradation.</title>
        <authorList>
            <person name="Hagestad O.C."/>
            <person name="Hou L."/>
            <person name="Andersen J.H."/>
            <person name="Hansen E.H."/>
            <person name="Altermark B."/>
            <person name="Li C."/>
            <person name="Kuhnert E."/>
            <person name="Cox R.J."/>
            <person name="Crous P.W."/>
            <person name="Spatafora J.W."/>
            <person name="Lail K."/>
            <person name="Amirebrahimi M."/>
            <person name="Lipzen A."/>
            <person name="Pangilinan J."/>
            <person name="Andreopoulos W."/>
            <person name="Hayes R.D."/>
            <person name="Ng V."/>
            <person name="Grigoriev I.V."/>
            <person name="Jackson S.A."/>
            <person name="Sutton T.D.S."/>
            <person name="Dobson A.D.W."/>
            <person name="Rama T."/>
        </authorList>
    </citation>
    <scope>NUCLEOTIDE SEQUENCE</scope>
    <source>
        <strain evidence="3">TRa3180A</strain>
    </source>
</reference>